<dbReference type="GO" id="GO:0031012">
    <property type="term" value="C:extracellular matrix"/>
    <property type="evidence" value="ECO:0007669"/>
    <property type="project" value="TreeGrafter"/>
</dbReference>
<evidence type="ECO:0000256" key="1">
    <source>
        <dbReference type="ARBA" id="ARBA00022460"/>
    </source>
</evidence>
<dbReference type="PROSITE" id="PS51155">
    <property type="entry name" value="CHIT_BIND_RR_2"/>
    <property type="match status" value="1"/>
</dbReference>
<feature type="chain" id="PRO_5040364630" description="Cuticle protein" evidence="3">
    <location>
        <begin position="18"/>
        <end position="235"/>
    </location>
</feature>
<sequence length="235" mass="24054">MAFKFVVFAAFVAVARAGNLGYAAAPLGYAASSLGYAAQGIHSYAHAAPVLATHGINAYSHGYSAPIAYAAPVVKSVVADAPAHYDYGYSVSDPHTGDHKSAVETRRGDAVQGQYSLVDSDGTKRTVDYTADAVNGFNAVVSKTPLAHHVVAAPAVATYAAPVAAHYAHAAPVAAHYAHVAPVAAHYAHSAPVAAHYAHSAPVAAHYAHAPVSAHYAHAAPVAYSGYAHPVAQAW</sequence>
<feature type="signal peptide" evidence="3">
    <location>
        <begin position="1"/>
        <end position="17"/>
    </location>
</feature>
<dbReference type="OrthoDB" id="6778751at2759"/>
<organism evidence="4 5">
    <name type="scientific">Brassicogethes aeneus</name>
    <name type="common">Rape pollen beetle</name>
    <name type="synonym">Meligethes aeneus</name>
    <dbReference type="NCBI Taxonomy" id="1431903"/>
    <lineage>
        <taxon>Eukaryota</taxon>
        <taxon>Metazoa</taxon>
        <taxon>Ecdysozoa</taxon>
        <taxon>Arthropoda</taxon>
        <taxon>Hexapoda</taxon>
        <taxon>Insecta</taxon>
        <taxon>Pterygota</taxon>
        <taxon>Neoptera</taxon>
        <taxon>Endopterygota</taxon>
        <taxon>Coleoptera</taxon>
        <taxon>Polyphaga</taxon>
        <taxon>Cucujiformia</taxon>
        <taxon>Nitidulidae</taxon>
        <taxon>Meligethinae</taxon>
        <taxon>Brassicogethes</taxon>
    </lineage>
</organism>
<dbReference type="Proteomes" id="UP001154078">
    <property type="component" value="Chromosome 2"/>
</dbReference>
<evidence type="ECO:0008006" key="6">
    <source>
        <dbReference type="Google" id="ProtNLM"/>
    </source>
</evidence>
<protein>
    <recommendedName>
        <fullName evidence="6">Cuticle protein</fullName>
    </recommendedName>
</protein>
<dbReference type="InterPro" id="IPR000618">
    <property type="entry name" value="Insect_cuticle"/>
</dbReference>
<proteinExistence type="predicted"/>
<dbReference type="GO" id="GO:0005615">
    <property type="term" value="C:extracellular space"/>
    <property type="evidence" value="ECO:0007669"/>
    <property type="project" value="TreeGrafter"/>
</dbReference>
<dbReference type="InterPro" id="IPR051217">
    <property type="entry name" value="Insect_Cuticle_Struc_Prot"/>
</dbReference>
<name>A0A9P0FFT0_BRAAE</name>
<dbReference type="PANTHER" id="PTHR12236:SF75">
    <property type="entry name" value="CUTICULAR PROTEIN 62BB, ISOFORM A"/>
    <property type="match status" value="1"/>
</dbReference>
<gene>
    <name evidence="4" type="ORF">MELIAE_LOCUS4048</name>
</gene>
<dbReference type="AlphaFoldDB" id="A0A9P0FFT0"/>
<dbReference type="PROSITE" id="PS00233">
    <property type="entry name" value="CHIT_BIND_RR_1"/>
    <property type="match status" value="1"/>
</dbReference>
<evidence type="ECO:0000313" key="4">
    <source>
        <dbReference type="EMBL" id="CAH0551442.1"/>
    </source>
</evidence>
<accession>A0A9P0FFT0</accession>
<keyword evidence="3" id="KW-0732">Signal</keyword>
<dbReference type="PANTHER" id="PTHR12236">
    <property type="entry name" value="STRUCTURAL CONTITUENT OF CUTICLE"/>
    <property type="match status" value="1"/>
</dbReference>
<evidence type="ECO:0000256" key="2">
    <source>
        <dbReference type="PROSITE-ProRule" id="PRU00497"/>
    </source>
</evidence>
<keyword evidence="1 2" id="KW-0193">Cuticle</keyword>
<keyword evidence="5" id="KW-1185">Reference proteome</keyword>
<evidence type="ECO:0000256" key="3">
    <source>
        <dbReference type="SAM" id="SignalP"/>
    </source>
</evidence>
<dbReference type="EMBL" id="OV121133">
    <property type="protein sequence ID" value="CAH0551442.1"/>
    <property type="molecule type" value="Genomic_DNA"/>
</dbReference>
<evidence type="ECO:0000313" key="5">
    <source>
        <dbReference type="Proteomes" id="UP001154078"/>
    </source>
</evidence>
<dbReference type="PRINTS" id="PR00947">
    <property type="entry name" value="CUTICLE"/>
</dbReference>
<dbReference type="Pfam" id="PF00379">
    <property type="entry name" value="Chitin_bind_4"/>
    <property type="match status" value="1"/>
</dbReference>
<dbReference type="InterPro" id="IPR031311">
    <property type="entry name" value="CHIT_BIND_RR_consensus"/>
</dbReference>
<reference evidence="4" key="1">
    <citation type="submission" date="2021-12" db="EMBL/GenBank/DDBJ databases">
        <authorList>
            <person name="King R."/>
        </authorList>
    </citation>
    <scope>NUCLEOTIDE SEQUENCE</scope>
</reference>
<dbReference type="GO" id="GO:0042302">
    <property type="term" value="F:structural constituent of cuticle"/>
    <property type="evidence" value="ECO:0007669"/>
    <property type="project" value="UniProtKB-UniRule"/>
</dbReference>